<evidence type="ECO:0000256" key="1">
    <source>
        <dbReference type="ARBA" id="ARBA00004418"/>
    </source>
</evidence>
<feature type="chain" id="PRO_5009264952" description="Glucans biosynthesis protein G" evidence="7">
    <location>
        <begin position="23"/>
        <end position="514"/>
    </location>
</feature>
<evidence type="ECO:0000256" key="3">
    <source>
        <dbReference type="ARBA" id="ARBA00009284"/>
    </source>
</evidence>
<dbReference type="OrthoDB" id="335750at2"/>
<proteinExistence type="inferred from homology"/>
<dbReference type="Proteomes" id="UP000243413">
    <property type="component" value="Chromosome I"/>
</dbReference>
<dbReference type="InterPro" id="IPR011013">
    <property type="entry name" value="Gal_mutarotase_sf_dom"/>
</dbReference>
<evidence type="ECO:0000259" key="8">
    <source>
        <dbReference type="Pfam" id="PF04349"/>
    </source>
</evidence>
<dbReference type="PANTHER" id="PTHR30504:SF4">
    <property type="entry name" value="GLUCANS BIOSYNTHESIS PROTEIN G"/>
    <property type="match status" value="1"/>
</dbReference>
<dbReference type="GO" id="GO:0051274">
    <property type="term" value="P:beta-glucan biosynthetic process"/>
    <property type="evidence" value="ECO:0007669"/>
    <property type="project" value="TreeGrafter"/>
</dbReference>
<dbReference type="PIRSF" id="PIRSF006281">
    <property type="entry name" value="MdoG"/>
    <property type="match status" value="1"/>
</dbReference>
<name>A0A1H1WXK8_9GAMM</name>
<evidence type="ECO:0000256" key="6">
    <source>
        <dbReference type="ARBA" id="ARBA00022764"/>
    </source>
</evidence>
<protein>
    <recommendedName>
        <fullName evidence="4">Glucans biosynthesis protein G</fullName>
    </recommendedName>
</protein>
<keyword evidence="6" id="KW-0574">Periplasm</keyword>
<dbReference type="Gene3D" id="2.70.98.10">
    <property type="match status" value="1"/>
</dbReference>
<evidence type="ECO:0000256" key="4">
    <source>
        <dbReference type="ARBA" id="ARBA00015376"/>
    </source>
</evidence>
<feature type="signal peptide" evidence="7">
    <location>
        <begin position="1"/>
        <end position="22"/>
    </location>
</feature>
<evidence type="ECO:0000256" key="5">
    <source>
        <dbReference type="ARBA" id="ARBA00022729"/>
    </source>
</evidence>
<dbReference type="GO" id="GO:0030246">
    <property type="term" value="F:carbohydrate binding"/>
    <property type="evidence" value="ECO:0007669"/>
    <property type="project" value="InterPro"/>
</dbReference>
<dbReference type="InterPro" id="IPR013783">
    <property type="entry name" value="Ig-like_fold"/>
</dbReference>
<dbReference type="SUPFAM" id="SSF74650">
    <property type="entry name" value="Galactose mutarotase-like"/>
    <property type="match status" value="1"/>
</dbReference>
<dbReference type="Pfam" id="PF04349">
    <property type="entry name" value="MdoG"/>
    <property type="match status" value="1"/>
</dbReference>
<evidence type="ECO:0000256" key="2">
    <source>
        <dbReference type="ARBA" id="ARBA00005001"/>
    </source>
</evidence>
<sequence>MTKGISLFAGLLGLWLPLHASAANFEFSDVVDKAKALAAEPYQAPKPVPQFLQELSFDDYQGIRFKPENSLWHESNSAFQVMPVPPGLFYKHPVQVHVIDAEGVHPLKFDKSQFSYPNTEVERLVPADLGYAGFKLTFPLKGDDVQNQFLVFAGASYFRAVGRDNNFGISGRGLALNTGLPGGEEFPDFVEFWLERPKPDADRLTFYGLLNGESLAGAYRFTVIPGDETVLEVQSILFPRQSVELLGVAPLTSMFFYGENTFRPEGEWRPQVHDSDGLLIHDGPSDEWLWRPLRNPEALQMDYFATQNLRGFGLLQRDTDFHNYMDLEARYDGRPSAWVAPKGDWGKGNVVLVQIPTPDETNDNIVAFWKPEAQVEQGQALKYDYNVHFGGPDITRSPLGRTQQSFLGDGMRIGGGSEKGAVRLIIDFAGGPLDKLKAGAPVLGDVSVQQDGELIEHFVEYVEPLKRWRLSILARPAPDRPLSLRAFLKDEEQALTETWQYELPANNRLLGRGK</sequence>
<dbReference type="AlphaFoldDB" id="A0A1H1WXK8"/>
<dbReference type="InterPro" id="IPR014718">
    <property type="entry name" value="GH-type_carb-bd"/>
</dbReference>
<reference evidence="10" key="1">
    <citation type="submission" date="2016-10" db="EMBL/GenBank/DDBJ databases">
        <authorList>
            <person name="Varghese N."/>
            <person name="Submissions S."/>
        </authorList>
    </citation>
    <scope>NUCLEOTIDE SEQUENCE [LARGE SCALE GENOMIC DNA]</scope>
    <source>
        <strain evidence="10">JCM 14963</strain>
    </source>
</reference>
<gene>
    <name evidence="9" type="ORF">SAMN05216271_3356</name>
</gene>
<dbReference type="GO" id="GO:0003824">
    <property type="term" value="F:catalytic activity"/>
    <property type="evidence" value="ECO:0007669"/>
    <property type="project" value="InterPro"/>
</dbReference>
<dbReference type="EMBL" id="LT629763">
    <property type="protein sequence ID" value="SDT01451.1"/>
    <property type="molecule type" value="Genomic_DNA"/>
</dbReference>
<dbReference type="GO" id="GO:0030288">
    <property type="term" value="C:outer membrane-bounded periplasmic space"/>
    <property type="evidence" value="ECO:0007669"/>
    <property type="project" value="TreeGrafter"/>
</dbReference>
<dbReference type="RefSeq" id="WP_092287973.1">
    <property type="nucleotide sequence ID" value="NZ_LT629763.1"/>
</dbReference>
<keyword evidence="5 7" id="KW-0732">Signal</keyword>
<dbReference type="PANTHER" id="PTHR30504">
    <property type="entry name" value="GLUCANS BIOSYNTHESIS PROTEIN"/>
    <property type="match status" value="1"/>
</dbReference>
<dbReference type="FunFam" id="2.70.98.10:FF:000001">
    <property type="entry name" value="Glucans biosynthesis protein G"/>
    <property type="match status" value="1"/>
</dbReference>
<dbReference type="InterPro" id="IPR007444">
    <property type="entry name" value="Glucan_biosyn_MdoG_C"/>
</dbReference>
<evidence type="ECO:0000313" key="9">
    <source>
        <dbReference type="EMBL" id="SDT01451.1"/>
    </source>
</evidence>
<comment type="pathway">
    <text evidence="2">Glycan metabolism; osmoregulated periplasmic glucan (OPG) biosynthesis.</text>
</comment>
<dbReference type="Gene3D" id="2.60.40.10">
    <property type="entry name" value="Immunoglobulins"/>
    <property type="match status" value="1"/>
</dbReference>
<dbReference type="InterPro" id="IPR014438">
    <property type="entry name" value="Glucan_biosyn_MdoG/MdoD"/>
</dbReference>
<accession>A0A1H1WXK8</accession>
<feature type="domain" description="Glucan biosynthesis periplasmic MdoG C-terminal" evidence="8">
    <location>
        <begin position="25"/>
        <end position="502"/>
    </location>
</feature>
<organism evidence="9 10">
    <name type="scientific">Halopseudomonas sabulinigri</name>
    <dbReference type="NCBI Taxonomy" id="472181"/>
    <lineage>
        <taxon>Bacteria</taxon>
        <taxon>Pseudomonadati</taxon>
        <taxon>Pseudomonadota</taxon>
        <taxon>Gammaproteobacteria</taxon>
        <taxon>Pseudomonadales</taxon>
        <taxon>Pseudomonadaceae</taxon>
        <taxon>Halopseudomonas</taxon>
    </lineage>
</organism>
<evidence type="ECO:0000313" key="10">
    <source>
        <dbReference type="Proteomes" id="UP000243413"/>
    </source>
</evidence>
<dbReference type="SUPFAM" id="SSF81296">
    <property type="entry name" value="E set domains"/>
    <property type="match status" value="1"/>
</dbReference>
<evidence type="ECO:0000256" key="7">
    <source>
        <dbReference type="SAM" id="SignalP"/>
    </source>
</evidence>
<comment type="subcellular location">
    <subcellularLocation>
        <location evidence="1">Periplasm</location>
    </subcellularLocation>
</comment>
<dbReference type="InterPro" id="IPR014756">
    <property type="entry name" value="Ig_E-set"/>
</dbReference>
<dbReference type="STRING" id="472181.SAMN05216271_3356"/>
<comment type="similarity">
    <text evidence="3">Belongs to the OpgD/OpgG family.</text>
</comment>
<dbReference type="UniPathway" id="UPA00637"/>